<sequence length="112" mass="12264">MTGTVRPDDIWELARSGMETPTLSYDTSSRQVLVLPNAYDENRDPLGGPLLEESPESGRYLVLLTLPELVARVAPGELDAESARRIADEINASAPWEAPPEDRWLPIASYGG</sequence>
<evidence type="ECO:0000313" key="2">
    <source>
        <dbReference type="Proteomes" id="UP000237846"/>
    </source>
</evidence>
<dbReference type="Proteomes" id="UP000237846">
    <property type="component" value="Unassembled WGS sequence"/>
</dbReference>
<proteinExistence type="predicted"/>
<evidence type="ECO:0000313" key="1">
    <source>
        <dbReference type="EMBL" id="PRY02184.1"/>
    </source>
</evidence>
<dbReference type="EMBL" id="PVZC01000001">
    <property type="protein sequence ID" value="PRY02184.1"/>
    <property type="molecule type" value="Genomic_DNA"/>
</dbReference>
<gene>
    <name evidence="1" type="ORF">CLV72_101785</name>
</gene>
<dbReference type="AlphaFoldDB" id="A0A2T0QE16"/>
<accession>A0A2T0QE16</accession>
<keyword evidence="2" id="KW-1185">Reference proteome</keyword>
<dbReference type="RefSeq" id="WP_106239265.1">
    <property type="nucleotide sequence ID" value="NZ_PVZC01000001.1"/>
</dbReference>
<organism evidence="1 2">
    <name type="scientific">Allonocardiopsis opalescens</name>
    <dbReference type="NCBI Taxonomy" id="1144618"/>
    <lineage>
        <taxon>Bacteria</taxon>
        <taxon>Bacillati</taxon>
        <taxon>Actinomycetota</taxon>
        <taxon>Actinomycetes</taxon>
        <taxon>Streptosporangiales</taxon>
        <taxon>Allonocardiopsis</taxon>
    </lineage>
</organism>
<comment type="caution">
    <text evidence="1">The sequence shown here is derived from an EMBL/GenBank/DDBJ whole genome shotgun (WGS) entry which is preliminary data.</text>
</comment>
<name>A0A2T0QE16_9ACTN</name>
<protein>
    <submittedName>
        <fullName evidence="1">Uncharacterized protein</fullName>
    </submittedName>
</protein>
<reference evidence="1 2" key="1">
    <citation type="submission" date="2018-03" db="EMBL/GenBank/DDBJ databases">
        <title>Genomic Encyclopedia of Archaeal and Bacterial Type Strains, Phase II (KMG-II): from individual species to whole genera.</title>
        <authorList>
            <person name="Goeker M."/>
        </authorList>
    </citation>
    <scope>NUCLEOTIDE SEQUENCE [LARGE SCALE GENOMIC DNA]</scope>
    <source>
        <strain evidence="1 2">DSM 45601</strain>
    </source>
</reference>